<name>A0A401FHU1_9LACO</name>
<evidence type="ECO:0000259" key="3">
    <source>
        <dbReference type="PROSITE" id="PS50977"/>
    </source>
</evidence>
<dbReference type="OrthoDB" id="9796019at2"/>
<organism evidence="4 5">
    <name type="scientific">Lentilactobacillus kosonis</name>
    <dbReference type="NCBI Taxonomy" id="2810561"/>
    <lineage>
        <taxon>Bacteria</taxon>
        <taxon>Bacillati</taxon>
        <taxon>Bacillota</taxon>
        <taxon>Bacilli</taxon>
        <taxon>Lactobacillales</taxon>
        <taxon>Lactobacillaceae</taxon>
        <taxon>Lentilactobacillus</taxon>
    </lineage>
</organism>
<evidence type="ECO:0000256" key="1">
    <source>
        <dbReference type="ARBA" id="ARBA00023125"/>
    </source>
</evidence>
<dbReference type="GO" id="GO:0003677">
    <property type="term" value="F:DNA binding"/>
    <property type="evidence" value="ECO:0007669"/>
    <property type="project" value="UniProtKB-UniRule"/>
</dbReference>
<feature type="DNA-binding region" description="H-T-H motif" evidence="2">
    <location>
        <begin position="35"/>
        <end position="54"/>
    </location>
</feature>
<dbReference type="AlphaFoldDB" id="A0A401FHU1"/>
<keyword evidence="1 2" id="KW-0238">DNA-binding</keyword>
<sequence>MNKSTTERRRGDDLEQAIFQNALTILNNEGYDAISFARIARESNTSRSVLYHHWDSPFDLTLAAIHDQNPDGNNTLSYYDTGSLRSDLIFIGQYFIIELERIPQNFRTALLSVMSSNPNKVQKMLTNTNKLTTEILDQALATAITRGDISKLPNDTSKNSFFKLIRYSFVIENHPINQAELEDIIDSIVLPVLTQK</sequence>
<dbReference type="SUPFAM" id="SSF46689">
    <property type="entry name" value="Homeodomain-like"/>
    <property type="match status" value="1"/>
</dbReference>
<dbReference type="InterPro" id="IPR001647">
    <property type="entry name" value="HTH_TetR"/>
</dbReference>
<accession>A0A401FHU1</accession>
<comment type="caution">
    <text evidence="4">The sequence shown here is derived from an EMBL/GenBank/DDBJ whole genome shotgun (WGS) entry which is preliminary data.</text>
</comment>
<dbReference type="Gene3D" id="1.10.10.60">
    <property type="entry name" value="Homeodomain-like"/>
    <property type="match status" value="1"/>
</dbReference>
<dbReference type="RefSeq" id="WP_125007540.1">
    <property type="nucleotide sequence ID" value="NZ_BEXA01000001.1"/>
</dbReference>
<keyword evidence="5" id="KW-1185">Reference proteome</keyword>
<dbReference type="InterPro" id="IPR009057">
    <property type="entry name" value="Homeodomain-like_sf"/>
</dbReference>
<protein>
    <submittedName>
        <fullName evidence="4">Transcriptional regulator, TetR family</fullName>
    </submittedName>
</protein>
<dbReference type="SUPFAM" id="SSF48498">
    <property type="entry name" value="Tetracyclin repressor-like, C-terminal domain"/>
    <property type="match status" value="1"/>
</dbReference>
<gene>
    <name evidence="4" type="ORF">NBRC111893_58</name>
</gene>
<evidence type="ECO:0000313" key="4">
    <source>
        <dbReference type="EMBL" id="GAY71912.1"/>
    </source>
</evidence>
<evidence type="ECO:0000313" key="5">
    <source>
        <dbReference type="Proteomes" id="UP000286974"/>
    </source>
</evidence>
<dbReference type="Pfam" id="PF00440">
    <property type="entry name" value="TetR_N"/>
    <property type="match status" value="1"/>
</dbReference>
<evidence type="ECO:0000256" key="2">
    <source>
        <dbReference type="PROSITE-ProRule" id="PRU00335"/>
    </source>
</evidence>
<dbReference type="Proteomes" id="UP000286974">
    <property type="component" value="Unassembled WGS sequence"/>
</dbReference>
<dbReference type="InterPro" id="IPR036271">
    <property type="entry name" value="Tet_transcr_reg_TetR-rel_C_sf"/>
</dbReference>
<dbReference type="PROSITE" id="PS50977">
    <property type="entry name" value="HTH_TETR_2"/>
    <property type="match status" value="1"/>
</dbReference>
<dbReference type="EMBL" id="BEXA01000001">
    <property type="protein sequence ID" value="GAY71912.1"/>
    <property type="molecule type" value="Genomic_DNA"/>
</dbReference>
<proteinExistence type="predicted"/>
<reference evidence="4 5" key="1">
    <citation type="submission" date="2017-11" db="EMBL/GenBank/DDBJ databases">
        <title>Draft Genome Sequence of Lactobacillus curieae NBRC 111893 isolated from Koso, a Japanese sugar-Vegetable Fermented Beverage.</title>
        <authorList>
            <person name="Chiou T.Y."/>
            <person name="Oshima K."/>
            <person name="Suda W."/>
            <person name="Hattori M."/>
            <person name="Takahashi T."/>
        </authorList>
    </citation>
    <scope>NUCLEOTIDE SEQUENCE [LARGE SCALE GENOMIC DNA]</scope>
    <source>
        <strain evidence="4 5">NBRC111893</strain>
    </source>
</reference>
<dbReference type="Gene3D" id="1.10.357.10">
    <property type="entry name" value="Tetracycline Repressor, domain 2"/>
    <property type="match status" value="1"/>
</dbReference>
<feature type="domain" description="HTH tetR-type" evidence="3">
    <location>
        <begin position="12"/>
        <end position="72"/>
    </location>
</feature>